<reference evidence="4 5" key="1">
    <citation type="submission" date="2016-10" db="EMBL/GenBank/DDBJ databases">
        <authorList>
            <person name="de Groot N.N."/>
        </authorList>
    </citation>
    <scope>NUCLEOTIDE SEQUENCE [LARGE SCALE GENOMIC DNA]</scope>
    <source>
        <strain evidence="4 5">CGMCC 1.7054</strain>
    </source>
</reference>
<keyword evidence="2" id="KW-1133">Transmembrane helix</keyword>
<proteinExistence type="predicted"/>
<feature type="compositionally biased region" description="Polar residues" evidence="1">
    <location>
        <begin position="615"/>
        <end position="639"/>
    </location>
</feature>
<sequence length="758" mass="78445">MNGSHRTQTMGGPGIAPGSHPVHRAPLARVTRAALATALATLLAVVGMAGLMPASAAAVVPVVTSPSATPDAPEGGSELQPVVVVMDYSSSMLQADADEDGTTRLEAAEAATLNLIDKAPDGADLGVVVYGANTVEDCADIETVQSVAPLKKGDLKKKIEALNAVGETPIGASLLHAADELKDHDGEKSIILVSDGEENCSQPPACEAAQDLADRGIDLTVHTIGFKVNDQARDELTCVAEATGGTYVQAENAEELESRLETKTVRAFQGYVPQGTPVTGGETLHASPQLAPGQYLDKYEKGGSKIHADDGTLKFYNLGTIQPGERAHFSALLIPDQSAPAERGASYAGLKVELVNGQGVSCSSIDSAYRGDDDGGRPIAGYVRSKDYAQESSERCYSDGSGQLYAKVMRTSNRQSDLALPVELKYVLEPAVDESSLDTPASEAEPVQSVTLSDAPQAIAGGGSFNDATEVDSGTVLTDSTMPMESRYYRIHVGYGQRLNVRASQANVDDAGPDGIHVDVYSAVRSPVRTVGDDLLYRSGTGETATQSMRVPVSQSNRDGSVGSDAYLAGDYYVVVSARKWTGDRNREPYPYDLALEVTGEEQDGPMVADPGLGQNPSTVQDGQETQSPDDGTDQSAQPTEGAGQESEAPVAGAGGNDAAAPGDGEPQAASSVRDSAPLPWFLGGLAGSALLGGVLVALLTRRGPAAAGGASGVAHTGPTAPMGHPGDSRGTLINGQPQPPYPNSSPQNPYGQEGPQR</sequence>
<dbReference type="InterPro" id="IPR002035">
    <property type="entry name" value="VWF_A"/>
</dbReference>
<feature type="compositionally biased region" description="Polar residues" evidence="1">
    <location>
        <begin position="543"/>
        <end position="559"/>
    </location>
</feature>
<dbReference type="SMART" id="SM00327">
    <property type="entry name" value="VWA"/>
    <property type="match status" value="1"/>
</dbReference>
<feature type="compositionally biased region" description="Polar residues" evidence="1">
    <location>
        <begin position="1"/>
        <end position="10"/>
    </location>
</feature>
<evidence type="ECO:0000256" key="2">
    <source>
        <dbReference type="SAM" id="Phobius"/>
    </source>
</evidence>
<evidence type="ECO:0000259" key="3">
    <source>
        <dbReference type="PROSITE" id="PS50234"/>
    </source>
</evidence>
<feature type="region of interest" description="Disordered" evidence="1">
    <location>
        <begin position="706"/>
        <end position="758"/>
    </location>
</feature>
<keyword evidence="5" id="KW-1185">Reference proteome</keyword>
<dbReference type="Pfam" id="PF13519">
    <property type="entry name" value="VWA_2"/>
    <property type="match status" value="1"/>
</dbReference>
<keyword evidence="2" id="KW-0812">Transmembrane</keyword>
<feature type="domain" description="VWFA" evidence="3">
    <location>
        <begin position="81"/>
        <end position="264"/>
    </location>
</feature>
<feature type="compositionally biased region" description="Low complexity" evidence="1">
    <location>
        <begin position="649"/>
        <end position="665"/>
    </location>
</feature>
<evidence type="ECO:0000256" key="1">
    <source>
        <dbReference type="SAM" id="MobiDB-lite"/>
    </source>
</evidence>
<feature type="region of interest" description="Disordered" evidence="1">
    <location>
        <begin position="543"/>
        <end position="563"/>
    </location>
</feature>
<feature type="compositionally biased region" description="Low complexity" evidence="1">
    <location>
        <begin position="706"/>
        <end position="718"/>
    </location>
</feature>
<dbReference type="Proteomes" id="UP000198881">
    <property type="component" value="Unassembled WGS sequence"/>
</dbReference>
<dbReference type="PROSITE" id="PS50234">
    <property type="entry name" value="VWFA"/>
    <property type="match status" value="1"/>
</dbReference>
<dbReference type="Gene3D" id="3.40.50.410">
    <property type="entry name" value="von Willebrand factor, type A domain"/>
    <property type="match status" value="1"/>
</dbReference>
<protein>
    <submittedName>
        <fullName evidence="4">Ca-activated chloride channel family protein</fullName>
    </submittedName>
</protein>
<evidence type="ECO:0000313" key="4">
    <source>
        <dbReference type="EMBL" id="SFV24312.1"/>
    </source>
</evidence>
<accession>A0A1I7MQU2</accession>
<dbReference type="RefSeq" id="WP_091698786.1">
    <property type="nucleotide sequence ID" value="NZ_FPCG01000010.1"/>
</dbReference>
<dbReference type="InterPro" id="IPR036465">
    <property type="entry name" value="vWFA_dom_sf"/>
</dbReference>
<feature type="region of interest" description="Disordered" evidence="1">
    <location>
        <begin position="603"/>
        <end position="673"/>
    </location>
</feature>
<organism evidence="4 5">
    <name type="scientific">Micrococcus terreus</name>
    <dbReference type="NCBI Taxonomy" id="574650"/>
    <lineage>
        <taxon>Bacteria</taxon>
        <taxon>Bacillati</taxon>
        <taxon>Actinomycetota</taxon>
        <taxon>Actinomycetes</taxon>
        <taxon>Micrococcales</taxon>
        <taxon>Micrococcaceae</taxon>
        <taxon>Micrococcus</taxon>
    </lineage>
</organism>
<dbReference type="AlphaFoldDB" id="A0A1I7MQU2"/>
<feature type="transmembrane region" description="Helical" evidence="2">
    <location>
        <begin position="679"/>
        <end position="700"/>
    </location>
</feature>
<keyword evidence="2" id="KW-0472">Membrane</keyword>
<gene>
    <name evidence="4" type="ORF">SAMN04487966_110100</name>
</gene>
<dbReference type="OrthoDB" id="4318225at2"/>
<name>A0A1I7MQU2_9MICC</name>
<feature type="region of interest" description="Disordered" evidence="1">
    <location>
        <begin position="1"/>
        <end position="22"/>
    </location>
</feature>
<dbReference type="SUPFAM" id="SSF53300">
    <property type="entry name" value="vWA-like"/>
    <property type="match status" value="1"/>
</dbReference>
<dbReference type="EMBL" id="FPCG01000010">
    <property type="protein sequence ID" value="SFV24312.1"/>
    <property type="molecule type" value="Genomic_DNA"/>
</dbReference>
<dbReference type="STRING" id="574650.SAMN04487966_110100"/>
<evidence type="ECO:0000313" key="5">
    <source>
        <dbReference type="Proteomes" id="UP000198881"/>
    </source>
</evidence>